<accession>A0ACC1RX15</accession>
<organism evidence="1 2">
    <name type="scientific">Phlebia brevispora</name>
    <dbReference type="NCBI Taxonomy" id="194682"/>
    <lineage>
        <taxon>Eukaryota</taxon>
        <taxon>Fungi</taxon>
        <taxon>Dikarya</taxon>
        <taxon>Basidiomycota</taxon>
        <taxon>Agaricomycotina</taxon>
        <taxon>Agaricomycetes</taxon>
        <taxon>Polyporales</taxon>
        <taxon>Meruliaceae</taxon>
        <taxon>Phlebia</taxon>
    </lineage>
</organism>
<reference evidence="1" key="1">
    <citation type="submission" date="2022-07" db="EMBL/GenBank/DDBJ databases">
        <title>Genome Sequence of Phlebia brevispora.</title>
        <authorList>
            <person name="Buettner E."/>
        </authorList>
    </citation>
    <scope>NUCLEOTIDE SEQUENCE</scope>
    <source>
        <strain evidence="1">MPL23</strain>
    </source>
</reference>
<evidence type="ECO:0000313" key="1">
    <source>
        <dbReference type="EMBL" id="KAJ3527493.1"/>
    </source>
</evidence>
<protein>
    <submittedName>
        <fullName evidence="1">Uncharacterized protein</fullName>
    </submittedName>
</protein>
<gene>
    <name evidence="1" type="ORF">NM688_g8121</name>
</gene>
<sequence length="645" mass="72561">MLRPSERLQVSNADKSLDVTLFEEERAHAMGPLRKFTIYSNEGPREEAEVKTPATDVLLKRLNTTLRASYAAGTPSLLPVLEQCLTAGYDFNMAFGRLRPFWFDDFARLLTRLASLSGKIVRRVSALWTMKGAGPRRNAWMDPTRRRSIASLVNGRELHVPISDNGTLERLRIELWKLDAEYVWLDVLWLREKNSSNLEQEEVRKASGSWTCPRFTIGYIYNQPDVTIPEALVQSCVDTAEDERVDIHRRLDSQIPAPTEGPGPQHQRQVVQVYAAFTDMTWHLYHGRSTVFAALQDASDGGVYIPHNEKCFPGFDPESKELDAEVVKKYILSGHVAEYMESLEEEDERFKKRFSTYLADSVGSEDIEEIYTTAYVTNCEDPTFKPTEKTKDWKAESLKHKAKRVTLEERKARIAVKIEAFKTMAGAATEAAEEEEDEEDELGKKPDRYTYRACSSFDIMYSGWLAMNLIQGQAAVGTAIEGGTGDANLVRTKTVRSQYTLITLEAPRAQSRTCSSVNVSDIGARPVKTSPTRAEIIGTLESRPRRGRGALGVFPIAQADEAALDTARPRFAAFAVSTSTPCFGFYSAMTFLSTVFGPRYPPRDSVPYNRMQRTDRQTLHSDTIDRRDQACLTALMVSAFNLLTT</sequence>
<dbReference type="EMBL" id="JANHOG010002084">
    <property type="protein sequence ID" value="KAJ3527493.1"/>
    <property type="molecule type" value="Genomic_DNA"/>
</dbReference>
<proteinExistence type="predicted"/>
<name>A0ACC1RX15_9APHY</name>
<comment type="caution">
    <text evidence="1">The sequence shown here is derived from an EMBL/GenBank/DDBJ whole genome shotgun (WGS) entry which is preliminary data.</text>
</comment>
<dbReference type="Proteomes" id="UP001148662">
    <property type="component" value="Unassembled WGS sequence"/>
</dbReference>
<keyword evidence="2" id="KW-1185">Reference proteome</keyword>
<evidence type="ECO:0000313" key="2">
    <source>
        <dbReference type="Proteomes" id="UP001148662"/>
    </source>
</evidence>